<comment type="subcellular location">
    <subcellularLocation>
        <location evidence="1">Membrane</location>
        <topology evidence="1">Multi-pass membrane protein</topology>
    </subcellularLocation>
</comment>
<gene>
    <name evidence="7" type="ORF">BV394_00590</name>
</gene>
<accession>A0A1U7DLT4</accession>
<feature type="transmembrane region" description="Helical" evidence="5">
    <location>
        <begin position="92"/>
        <end position="114"/>
    </location>
</feature>
<evidence type="ECO:0000256" key="4">
    <source>
        <dbReference type="ARBA" id="ARBA00023136"/>
    </source>
</evidence>
<dbReference type="STRING" id="1267768.BV394_00590"/>
<sequence>MSGGDWAVLLFLSLIWGGSFFFVAVAVQELPTLTIVLFRVTVAALVLWTVVALRGAPLPRDPRVWLTFLLLGLVNNAIPFGLIVWGQQVLDSGLASILNATTPLFTVVIAGVFLADERLSLARVLGVLTGFAGVVLMIGFDSLAGLAGHAIAQVAILGAACAYAVSAVLARRFGSLGPDPVVTAAGQVTGAALFLAPAAAVIDRPWQLAVPSAPVWASLLALAVVSTALAYTLYFRLLRRAGATNLVLVTFLVPVTAILMGVLFLDERLAWVHGLGLALIAAGLVAIDGRLLRRGGRQGGGQGGR</sequence>
<evidence type="ECO:0000256" key="3">
    <source>
        <dbReference type="ARBA" id="ARBA00022989"/>
    </source>
</evidence>
<evidence type="ECO:0000313" key="8">
    <source>
        <dbReference type="Proteomes" id="UP000187266"/>
    </source>
</evidence>
<feature type="transmembrane region" description="Helical" evidence="5">
    <location>
        <begin position="7"/>
        <end position="27"/>
    </location>
</feature>
<dbReference type="AlphaFoldDB" id="A0A1U7DLT4"/>
<feature type="transmembrane region" description="Helical" evidence="5">
    <location>
        <begin position="65"/>
        <end position="86"/>
    </location>
</feature>
<protein>
    <submittedName>
        <fullName evidence="7">EamA family transporter</fullName>
    </submittedName>
</protein>
<dbReference type="InterPro" id="IPR000620">
    <property type="entry name" value="EamA_dom"/>
</dbReference>
<feature type="transmembrane region" description="Helical" evidence="5">
    <location>
        <begin position="214"/>
        <end position="234"/>
    </location>
</feature>
<evidence type="ECO:0000256" key="2">
    <source>
        <dbReference type="ARBA" id="ARBA00022692"/>
    </source>
</evidence>
<keyword evidence="2 5" id="KW-0812">Transmembrane</keyword>
<feature type="transmembrane region" description="Helical" evidence="5">
    <location>
        <begin position="33"/>
        <end position="53"/>
    </location>
</feature>
<evidence type="ECO:0000313" key="7">
    <source>
        <dbReference type="EMBL" id="APX90875.1"/>
    </source>
</evidence>
<keyword evidence="3 5" id="KW-1133">Transmembrane helix</keyword>
<dbReference type="SUPFAM" id="SSF103481">
    <property type="entry name" value="Multidrug resistance efflux transporter EmrE"/>
    <property type="match status" value="2"/>
</dbReference>
<evidence type="ECO:0000256" key="5">
    <source>
        <dbReference type="SAM" id="Phobius"/>
    </source>
</evidence>
<dbReference type="InterPro" id="IPR037185">
    <property type="entry name" value="EmrE-like"/>
</dbReference>
<reference evidence="7 8" key="1">
    <citation type="submission" date="2017-01" db="EMBL/GenBank/DDBJ databases">
        <title>Genomic analysis of Xuhuaishuia manganoxidans DY6-4.</title>
        <authorList>
            <person name="Wang X."/>
        </authorList>
    </citation>
    <scope>NUCLEOTIDE SEQUENCE [LARGE SCALE GENOMIC DNA]</scope>
    <source>
        <strain evidence="7 8">DY6-4</strain>
    </source>
</reference>
<feature type="transmembrane region" description="Helical" evidence="5">
    <location>
        <begin position="146"/>
        <end position="169"/>
    </location>
</feature>
<name>A0A1U7DLT4_9RHOB</name>
<dbReference type="Gene3D" id="1.10.3730.20">
    <property type="match status" value="1"/>
</dbReference>
<dbReference type="PANTHER" id="PTHR32322:SF9">
    <property type="entry name" value="AMINO-ACID METABOLITE EFFLUX PUMP-RELATED"/>
    <property type="match status" value="1"/>
</dbReference>
<dbReference type="OrthoDB" id="9810556at2"/>
<dbReference type="GO" id="GO:0016020">
    <property type="term" value="C:membrane"/>
    <property type="evidence" value="ECO:0007669"/>
    <property type="project" value="UniProtKB-SubCell"/>
</dbReference>
<feature type="transmembrane region" description="Helical" evidence="5">
    <location>
        <begin position="270"/>
        <end position="287"/>
    </location>
</feature>
<keyword evidence="4 5" id="KW-0472">Membrane</keyword>
<keyword evidence="8" id="KW-1185">Reference proteome</keyword>
<dbReference type="InterPro" id="IPR050638">
    <property type="entry name" value="AA-Vitamin_Transporters"/>
</dbReference>
<feature type="domain" description="EamA" evidence="6">
    <location>
        <begin position="9"/>
        <end position="138"/>
    </location>
</feature>
<evidence type="ECO:0000256" key="1">
    <source>
        <dbReference type="ARBA" id="ARBA00004141"/>
    </source>
</evidence>
<feature type="transmembrane region" description="Helical" evidence="5">
    <location>
        <begin position="246"/>
        <end position="264"/>
    </location>
</feature>
<feature type="transmembrane region" description="Helical" evidence="5">
    <location>
        <begin position="121"/>
        <end position="140"/>
    </location>
</feature>
<dbReference type="Proteomes" id="UP000187266">
    <property type="component" value="Chromosome"/>
</dbReference>
<organism evidence="7 8">
    <name type="scientific">Brevirhabdus pacifica</name>
    <dbReference type="NCBI Taxonomy" id="1267768"/>
    <lineage>
        <taxon>Bacteria</taxon>
        <taxon>Pseudomonadati</taxon>
        <taxon>Pseudomonadota</taxon>
        <taxon>Alphaproteobacteria</taxon>
        <taxon>Rhodobacterales</taxon>
        <taxon>Paracoccaceae</taxon>
        <taxon>Brevirhabdus</taxon>
    </lineage>
</organism>
<dbReference type="PANTHER" id="PTHR32322">
    <property type="entry name" value="INNER MEMBRANE TRANSPORTER"/>
    <property type="match status" value="1"/>
</dbReference>
<feature type="transmembrane region" description="Helical" evidence="5">
    <location>
        <begin position="181"/>
        <end position="202"/>
    </location>
</feature>
<dbReference type="EMBL" id="CP019124">
    <property type="protein sequence ID" value="APX90875.1"/>
    <property type="molecule type" value="Genomic_DNA"/>
</dbReference>
<proteinExistence type="predicted"/>
<feature type="domain" description="EamA" evidence="6">
    <location>
        <begin position="153"/>
        <end position="286"/>
    </location>
</feature>
<evidence type="ECO:0000259" key="6">
    <source>
        <dbReference type="Pfam" id="PF00892"/>
    </source>
</evidence>
<dbReference type="Pfam" id="PF00892">
    <property type="entry name" value="EamA"/>
    <property type="match status" value="2"/>
</dbReference>